<comment type="caution">
    <text evidence="4">The sequence shown here is derived from an EMBL/GenBank/DDBJ whole genome shotgun (WGS) entry which is preliminary data.</text>
</comment>
<dbReference type="AlphaFoldDB" id="A0A3A4K9X8"/>
<sequence>MLGEGSVAIRDRSYGGLSRAQRVARRRTRLLDAALELFGTRGYGATSIERLCATANVSTRSFYEDVGSREALLIALVNRTSAVANERVAAELAAAADEPIARRVVRGFRAYLEVTCADRRSARVCHVEVVGVSQAVENWRSEQRRVLAALLVGEVERAARRGEIPPRRFDLFILALIGAVSSLAQELVQSTRPDAEPSLDEICREIRYFVDSGLAVG</sequence>
<reference evidence="4 5" key="1">
    <citation type="submission" date="2018-09" db="EMBL/GenBank/DDBJ databases">
        <title>YIM PH21274 draft genome.</title>
        <authorList>
            <person name="Miao C."/>
        </authorList>
    </citation>
    <scope>NUCLEOTIDE SEQUENCE [LARGE SCALE GENOMIC DNA]</scope>
    <source>
        <strain evidence="4 5">YIM PH 21724</strain>
    </source>
</reference>
<feature type="domain" description="HTH tetR-type" evidence="3">
    <location>
        <begin position="24"/>
        <end position="84"/>
    </location>
</feature>
<organism evidence="4 5">
    <name type="scientific">Nocardia panacis</name>
    <dbReference type="NCBI Taxonomy" id="2340916"/>
    <lineage>
        <taxon>Bacteria</taxon>
        <taxon>Bacillati</taxon>
        <taxon>Actinomycetota</taxon>
        <taxon>Actinomycetes</taxon>
        <taxon>Mycobacteriales</taxon>
        <taxon>Nocardiaceae</taxon>
        <taxon>Nocardia</taxon>
    </lineage>
</organism>
<evidence type="ECO:0000313" key="4">
    <source>
        <dbReference type="EMBL" id="RJO76610.1"/>
    </source>
</evidence>
<dbReference type="Proteomes" id="UP000266677">
    <property type="component" value="Unassembled WGS sequence"/>
</dbReference>
<evidence type="ECO:0000256" key="1">
    <source>
        <dbReference type="ARBA" id="ARBA00023125"/>
    </source>
</evidence>
<dbReference type="GO" id="GO:0003700">
    <property type="term" value="F:DNA-binding transcription factor activity"/>
    <property type="evidence" value="ECO:0007669"/>
    <property type="project" value="TreeGrafter"/>
</dbReference>
<accession>A0A3A4K9X8</accession>
<gene>
    <name evidence="4" type="ORF">D5S18_10020</name>
</gene>
<feature type="DNA-binding region" description="H-T-H motif" evidence="2">
    <location>
        <begin position="47"/>
        <end position="66"/>
    </location>
</feature>
<dbReference type="InterPro" id="IPR001647">
    <property type="entry name" value="HTH_TetR"/>
</dbReference>
<evidence type="ECO:0000259" key="3">
    <source>
        <dbReference type="PROSITE" id="PS50977"/>
    </source>
</evidence>
<dbReference type="SUPFAM" id="SSF48498">
    <property type="entry name" value="Tetracyclin repressor-like, C-terminal domain"/>
    <property type="match status" value="1"/>
</dbReference>
<dbReference type="RefSeq" id="WP_120039533.1">
    <property type="nucleotide sequence ID" value="NZ_QZFU01000016.1"/>
</dbReference>
<dbReference type="GO" id="GO:0000976">
    <property type="term" value="F:transcription cis-regulatory region binding"/>
    <property type="evidence" value="ECO:0007669"/>
    <property type="project" value="TreeGrafter"/>
</dbReference>
<dbReference type="OrthoDB" id="4331447at2"/>
<dbReference type="PANTHER" id="PTHR30055:SF226">
    <property type="entry name" value="HTH-TYPE TRANSCRIPTIONAL REGULATOR PKSA"/>
    <property type="match status" value="1"/>
</dbReference>
<dbReference type="Pfam" id="PF00440">
    <property type="entry name" value="TetR_N"/>
    <property type="match status" value="1"/>
</dbReference>
<dbReference type="EMBL" id="QZFU01000016">
    <property type="protein sequence ID" value="RJO76610.1"/>
    <property type="molecule type" value="Genomic_DNA"/>
</dbReference>
<dbReference type="PROSITE" id="PS50977">
    <property type="entry name" value="HTH_TETR_2"/>
    <property type="match status" value="1"/>
</dbReference>
<proteinExistence type="predicted"/>
<evidence type="ECO:0000256" key="2">
    <source>
        <dbReference type="PROSITE-ProRule" id="PRU00335"/>
    </source>
</evidence>
<dbReference type="PRINTS" id="PR00455">
    <property type="entry name" value="HTHTETR"/>
</dbReference>
<dbReference type="Gene3D" id="1.10.357.10">
    <property type="entry name" value="Tetracycline Repressor, domain 2"/>
    <property type="match status" value="1"/>
</dbReference>
<name>A0A3A4K9X8_9NOCA</name>
<dbReference type="InterPro" id="IPR050109">
    <property type="entry name" value="HTH-type_TetR-like_transc_reg"/>
</dbReference>
<evidence type="ECO:0000313" key="5">
    <source>
        <dbReference type="Proteomes" id="UP000266677"/>
    </source>
</evidence>
<dbReference type="SUPFAM" id="SSF46689">
    <property type="entry name" value="Homeodomain-like"/>
    <property type="match status" value="1"/>
</dbReference>
<dbReference type="InterPro" id="IPR036271">
    <property type="entry name" value="Tet_transcr_reg_TetR-rel_C_sf"/>
</dbReference>
<dbReference type="InterPro" id="IPR009057">
    <property type="entry name" value="Homeodomain-like_sf"/>
</dbReference>
<protein>
    <submittedName>
        <fullName evidence="4">TetR/AcrR family transcriptional regulator</fullName>
    </submittedName>
</protein>
<dbReference type="PANTHER" id="PTHR30055">
    <property type="entry name" value="HTH-TYPE TRANSCRIPTIONAL REGULATOR RUTR"/>
    <property type="match status" value="1"/>
</dbReference>
<keyword evidence="5" id="KW-1185">Reference proteome</keyword>
<keyword evidence="1 2" id="KW-0238">DNA-binding</keyword>